<comment type="subcellular location">
    <subcellularLocation>
        <location evidence="3">Cytoplasm</location>
    </subcellularLocation>
</comment>
<dbReference type="InterPro" id="IPR029000">
    <property type="entry name" value="Cyclophilin-like_dom_sf"/>
</dbReference>
<keyword evidence="5" id="KW-0963">Cytoplasm</keyword>
<dbReference type="PIRSF" id="PIRSF001467">
    <property type="entry name" value="Peptidylpro_ismrse"/>
    <property type="match status" value="1"/>
</dbReference>
<dbReference type="Proteomes" id="UP000198741">
    <property type="component" value="Chromosome I"/>
</dbReference>
<evidence type="ECO:0000256" key="5">
    <source>
        <dbReference type="ARBA" id="ARBA00022490"/>
    </source>
</evidence>
<comment type="function">
    <text evidence="2 9">PPIases accelerate the folding of proteins. It catalyzes the cis-trans isomerization of proline imidic peptide bonds in oligopeptides.</text>
</comment>
<feature type="binding site" evidence="8">
    <location>
        <position position="129"/>
    </location>
    <ligand>
        <name>cyclosporin A</name>
        <dbReference type="ChEBI" id="CHEBI:4031"/>
    </ligand>
</feature>
<dbReference type="PANTHER" id="PTHR45625:SF4">
    <property type="entry name" value="PEPTIDYLPROLYL ISOMERASE DOMAIN AND WD REPEAT-CONTAINING PROTEIN 1"/>
    <property type="match status" value="1"/>
</dbReference>
<proteinExistence type="inferred from homology"/>
<dbReference type="PANTHER" id="PTHR45625">
    <property type="entry name" value="PEPTIDYL-PROLYL CIS-TRANS ISOMERASE-RELATED"/>
    <property type="match status" value="1"/>
</dbReference>
<gene>
    <name evidence="11" type="ORF">SAMN04515671_1401</name>
</gene>
<evidence type="ECO:0000256" key="4">
    <source>
        <dbReference type="ARBA" id="ARBA00007365"/>
    </source>
</evidence>
<dbReference type="InterPro" id="IPR002130">
    <property type="entry name" value="Cyclophilin-type_PPIase_dom"/>
</dbReference>
<reference evidence="11 12" key="1">
    <citation type="submission" date="2016-10" db="EMBL/GenBank/DDBJ databases">
        <authorList>
            <person name="de Groot N.N."/>
        </authorList>
    </citation>
    <scope>NUCLEOTIDE SEQUENCE [LARGE SCALE GENOMIC DNA]</scope>
    <source>
        <strain evidence="12">P4-7,KCTC 19426,CECT 7604</strain>
    </source>
</reference>
<dbReference type="STRING" id="1090615.SAMN04515671_1401"/>
<dbReference type="SUPFAM" id="SSF50891">
    <property type="entry name" value="Cyclophilin-like"/>
    <property type="match status" value="1"/>
</dbReference>
<dbReference type="PROSITE" id="PS00170">
    <property type="entry name" value="CSA_PPIASE_1"/>
    <property type="match status" value="1"/>
</dbReference>
<dbReference type="PROSITE" id="PS50072">
    <property type="entry name" value="CSA_PPIASE_2"/>
    <property type="match status" value="1"/>
</dbReference>
<accession>A0A1H0KRD9</accession>
<feature type="binding site" evidence="8">
    <location>
        <begin position="77"/>
        <end position="78"/>
    </location>
    <ligand>
        <name>cyclosporin A</name>
        <dbReference type="ChEBI" id="CHEBI:4031"/>
    </ligand>
</feature>
<keyword evidence="6 9" id="KW-0697">Rotamase</keyword>
<dbReference type="GO" id="GO:0006457">
    <property type="term" value="P:protein folding"/>
    <property type="evidence" value="ECO:0007669"/>
    <property type="project" value="InterPro"/>
</dbReference>
<sequence>MSNLYATLHTNRGDIRIELLPDAAPKTVANFVGLADGTGKYSGKNASGTESGPFYDSAIFHRVIEGFMIQGGDPTGTGRGGPGYTFGDEFFSGLGFSKPYLLAMANAGPGTNGSQFFITLGKTPHLNNKHTIFGEVADAESRAVVDAIGSTATDRFDRPSDDVVINSITIERKDEA</sequence>
<dbReference type="InterPro" id="IPR020892">
    <property type="entry name" value="Cyclophilin-type_PPIase_CS"/>
</dbReference>
<evidence type="ECO:0000256" key="6">
    <source>
        <dbReference type="ARBA" id="ARBA00023110"/>
    </source>
</evidence>
<feature type="binding site" evidence="8">
    <location>
        <begin position="61"/>
        <end position="72"/>
    </location>
    <ligand>
        <name>cyclosporin A</name>
        <dbReference type="ChEBI" id="CHEBI:4031"/>
    </ligand>
</feature>
<comment type="similarity">
    <text evidence="4 9">Belongs to the cyclophilin-type PPIase family.</text>
</comment>
<dbReference type="AlphaFoldDB" id="A0A1H0KRD9"/>
<organism evidence="11 12">
    <name type="scientific">Nakamurella panacisegetis</name>
    <dbReference type="NCBI Taxonomy" id="1090615"/>
    <lineage>
        <taxon>Bacteria</taxon>
        <taxon>Bacillati</taxon>
        <taxon>Actinomycetota</taxon>
        <taxon>Actinomycetes</taxon>
        <taxon>Nakamurellales</taxon>
        <taxon>Nakamurellaceae</taxon>
        <taxon>Nakamurella</taxon>
    </lineage>
</organism>
<dbReference type="CDD" id="cd00317">
    <property type="entry name" value="cyclophilin"/>
    <property type="match status" value="1"/>
</dbReference>
<evidence type="ECO:0000256" key="7">
    <source>
        <dbReference type="ARBA" id="ARBA00023235"/>
    </source>
</evidence>
<dbReference type="GO" id="GO:0005737">
    <property type="term" value="C:cytoplasm"/>
    <property type="evidence" value="ECO:0007669"/>
    <property type="project" value="UniProtKB-SubCell"/>
</dbReference>
<keyword evidence="7 9" id="KW-0413">Isomerase</keyword>
<dbReference type="EMBL" id="LT629710">
    <property type="protein sequence ID" value="SDO58343.1"/>
    <property type="molecule type" value="Genomic_DNA"/>
</dbReference>
<feature type="binding site" evidence="8">
    <location>
        <begin position="113"/>
        <end position="117"/>
    </location>
    <ligand>
        <name>cyclosporin A</name>
        <dbReference type="ChEBI" id="CHEBI:4031"/>
    </ligand>
</feature>
<protein>
    <recommendedName>
        <fullName evidence="9">Peptidyl-prolyl cis-trans isomerase</fullName>
        <shortName evidence="9">PPIase</shortName>
        <ecNumber evidence="9">5.2.1.8</ecNumber>
    </recommendedName>
</protein>
<dbReference type="FunFam" id="2.40.100.10:FF:000028">
    <property type="entry name" value="Peptidyl-prolyl cis-trans isomerase"/>
    <property type="match status" value="1"/>
</dbReference>
<keyword evidence="12" id="KW-1185">Reference proteome</keyword>
<evidence type="ECO:0000256" key="8">
    <source>
        <dbReference type="PIRSR" id="PIRSR001467-1"/>
    </source>
</evidence>
<feature type="domain" description="PPIase cyclophilin-type" evidence="10">
    <location>
        <begin position="9"/>
        <end position="170"/>
    </location>
</feature>
<comment type="catalytic activity">
    <reaction evidence="1 9">
        <text>[protein]-peptidylproline (omega=180) = [protein]-peptidylproline (omega=0)</text>
        <dbReference type="Rhea" id="RHEA:16237"/>
        <dbReference type="Rhea" id="RHEA-COMP:10747"/>
        <dbReference type="Rhea" id="RHEA-COMP:10748"/>
        <dbReference type="ChEBI" id="CHEBI:83833"/>
        <dbReference type="ChEBI" id="CHEBI:83834"/>
        <dbReference type="EC" id="5.2.1.8"/>
    </reaction>
</comment>
<evidence type="ECO:0000313" key="12">
    <source>
        <dbReference type="Proteomes" id="UP000198741"/>
    </source>
</evidence>
<dbReference type="GO" id="GO:0003755">
    <property type="term" value="F:peptidyl-prolyl cis-trans isomerase activity"/>
    <property type="evidence" value="ECO:0007669"/>
    <property type="project" value="UniProtKB-UniRule"/>
</dbReference>
<feature type="binding site" evidence="8">
    <location>
        <begin position="103"/>
        <end position="108"/>
    </location>
    <ligand>
        <name>cyclosporin A</name>
        <dbReference type="ChEBI" id="CHEBI:4031"/>
    </ligand>
</feature>
<evidence type="ECO:0000256" key="2">
    <source>
        <dbReference type="ARBA" id="ARBA00002388"/>
    </source>
</evidence>
<evidence type="ECO:0000256" key="9">
    <source>
        <dbReference type="RuleBase" id="RU363019"/>
    </source>
</evidence>
<dbReference type="Pfam" id="PF00160">
    <property type="entry name" value="Pro_isomerase"/>
    <property type="match status" value="1"/>
</dbReference>
<dbReference type="EC" id="5.2.1.8" evidence="9"/>
<name>A0A1H0KRD9_9ACTN</name>
<dbReference type="PRINTS" id="PR00153">
    <property type="entry name" value="CSAPPISMRASE"/>
</dbReference>
<dbReference type="Gene3D" id="2.40.100.10">
    <property type="entry name" value="Cyclophilin-like"/>
    <property type="match status" value="1"/>
</dbReference>
<dbReference type="InterPro" id="IPR024936">
    <property type="entry name" value="Cyclophilin-type_PPIase"/>
</dbReference>
<evidence type="ECO:0000256" key="3">
    <source>
        <dbReference type="ARBA" id="ARBA00004496"/>
    </source>
</evidence>
<evidence type="ECO:0000259" key="10">
    <source>
        <dbReference type="PROSITE" id="PS50072"/>
    </source>
</evidence>
<evidence type="ECO:0000256" key="1">
    <source>
        <dbReference type="ARBA" id="ARBA00000971"/>
    </source>
</evidence>
<evidence type="ECO:0000313" key="11">
    <source>
        <dbReference type="EMBL" id="SDO58343.1"/>
    </source>
</evidence>
<dbReference type="InterPro" id="IPR044666">
    <property type="entry name" value="Cyclophilin_A-like"/>
</dbReference>
<feature type="binding site" evidence="8">
    <location>
        <position position="123"/>
    </location>
    <ligand>
        <name>cyclosporin A</name>
        <dbReference type="ChEBI" id="CHEBI:4031"/>
    </ligand>
</feature>